<name>A0A8H3L8I6_9GLOM</name>
<protein>
    <submittedName>
        <fullName evidence="1">Uncharacterized protein</fullName>
    </submittedName>
</protein>
<dbReference type="Proteomes" id="UP000615446">
    <property type="component" value="Unassembled WGS sequence"/>
</dbReference>
<proteinExistence type="predicted"/>
<accession>A0A8H3L8I6</accession>
<evidence type="ECO:0000313" key="1">
    <source>
        <dbReference type="EMBL" id="GES80852.1"/>
    </source>
</evidence>
<dbReference type="AlphaFoldDB" id="A0A8H3L8I6"/>
<organism evidence="1 2">
    <name type="scientific">Rhizophagus clarus</name>
    <dbReference type="NCBI Taxonomy" id="94130"/>
    <lineage>
        <taxon>Eukaryota</taxon>
        <taxon>Fungi</taxon>
        <taxon>Fungi incertae sedis</taxon>
        <taxon>Mucoromycota</taxon>
        <taxon>Glomeromycotina</taxon>
        <taxon>Glomeromycetes</taxon>
        <taxon>Glomerales</taxon>
        <taxon>Glomeraceae</taxon>
        <taxon>Rhizophagus</taxon>
    </lineage>
</organism>
<reference evidence="1" key="1">
    <citation type="submission" date="2019-10" db="EMBL/GenBank/DDBJ databases">
        <title>Conservation and host-specific expression of non-tandemly repeated heterogenous ribosome RNA gene in arbuscular mycorrhizal fungi.</title>
        <authorList>
            <person name="Maeda T."/>
            <person name="Kobayashi Y."/>
            <person name="Nakagawa T."/>
            <person name="Ezawa T."/>
            <person name="Yamaguchi K."/>
            <person name="Bino T."/>
            <person name="Nishimoto Y."/>
            <person name="Shigenobu S."/>
            <person name="Kawaguchi M."/>
        </authorList>
    </citation>
    <scope>NUCLEOTIDE SEQUENCE</scope>
    <source>
        <strain evidence="1">HR1</strain>
    </source>
</reference>
<sequence>MNIEYQKFQLQWYDKYPKLRKYCLILWERREFWAVSFQNNIDEREPYKYSNYVERSFDSNIGICTYPKGIAGGPCKYQAAKAIKYQLIIYHHYL</sequence>
<dbReference type="EMBL" id="BLAL01000053">
    <property type="protein sequence ID" value="GES80852.1"/>
    <property type="molecule type" value="Genomic_DNA"/>
</dbReference>
<comment type="caution">
    <text evidence="1">The sequence shown here is derived from an EMBL/GenBank/DDBJ whole genome shotgun (WGS) entry which is preliminary data.</text>
</comment>
<gene>
    <name evidence="1" type="ORF">RCL2_000811300</name>
</gene>
<evidence type="ECO:0000313" key="2">
    <source>
        <dbReference type="Proteomes" id="UP000615446"/>
    </source>
</evidence>